<protein>
    <submittedName>
        <fullName evidence="1">DUF5998 family protein</fullName>
    </submittedName>
</protein>
<keyword evidence="2" id="KW-1185">Reference proteome</keyword>
<dbReference type="EMBL" id="BAABIL010000634">
    <property type="protein sequence ID" value="GAA4658436.1"/>
    <property type="molecule type" value="Genomic_DNA"/>
</dbReference>
<dbReference type="Pfam" id="PF19461">
    <property type="entry name" value="DUF5998"/>
    <property type="match status" value="1"/>
</dbReference>
<organism evidence="1 2">
    <name type="scientific">Kineococcus glutinatus</name>
    <dbReference type="NCBI Taxonomy" id="1070872"/>
    <lineage>
        <taxon>Bacteria</taxon>
        <taxon>Bacillati</taxon>
        <taxon>Actinomycetota</taxon>
        <taxon>Actinomycetes</taxon>
        <taxon>Kineosporiales</taxon>
        <taxon>Kineosporiaceae</taxon>
        <taxon>Kineococcus</taxon>
    </lineage>
</organism>
<dbReference type="RefSeq" id="WP_345713840.1">
    <property type="nucleotide sequence ID" value="NZ_BAABIL010000634.1"/>
</dbReference>
<accession>A0ABP8VCD2</accession>
<evidence type="ECO:0000313" key="1">
    <source>
        <dbReference type="EMBL" id="GAA4658436.1"/>
    </source>
</evidence>
<reference evidence="2" key="1">
    <citation type="journal article" date="2019" name="Int. J. Syst. Evol. Microbiol.">
        <title>The Global Catalogue of Microorganisms (GCM) 10K type strain sequencing project: providing services to taxonomists for standard genome sequencing and annotation.</title>
        <authorList>
            <consortium name="The Broad Institute Genomics Platform"/>
            <consortium name="The Broad Institute Genome Sequencing Center for Infectious Disease"/>
            <person name="Wu L."/>
            <person name="Ma J."/>
        </authorList>
    </citation>
    <scope>NUCLEOTIDE SEQUENCE [LARGE SCALE GENOMIC DNA]</scope>
    <source>
        <strain evidence="2">JCM 18126</strain>
    </source>
</reference>
<gene>
    <name evidence="1" type="ORF">GCM10023225_32600</name>
</gene>
<name>A0ABP8VCD2_9ACTN</name>
<comment type="caution">
    <text evidence="1">The sequence shown here is derived from an EMBL/GenBank/DDBJ whole genome shotgun (WGS) entry which is preliminary data.</text>
</comment>
<proteinExistence type="predicted"/>
<evidence type="ECO:0000313" key="2">
    <source>
        <dbReference type="Proteomes" id="UP001501195"/>
    </source>
</evidence>
<dbReference type="InterPro" id="IPR046040">
    <property type="entry name" value="DUF5998"/>
</dbReference>
<dbReference type="Proteomes" id="UP001501195">
    <property type="component" value="Unassembled WGS sequence"/>
</dbReference>
<sequence>MRERTTPRHPTAGTVPADLPRELVGDVERAGYYPQLVCDVLRAALVGDRVEAHLVHLETTFDSSEVRRHVTVLALTPDRLVIAHADDHAPDETSPESYAVASTEAVALQRVESVVVSSVVTRPADYRSGDTPQEVTLTVGWGAVRRIDLEPAGCPDPDCDADHGYTGSLSGDDLTLRVSAAAEGAGAVRAAVAFAQALSEATAHP</sequence>